<keyword evidence="4" id="KW-0560">Oxidoreductase</keyword>
<keyword evidence="7" id="KW-1185">Reference proteome</keyword>
<dbReference type="Proteomes" id="UP000028875">
    <property type="component" value="Unassembled WGS sequence"/>
</dbReference>
<dbReference type="NCBIfam" id="NF008425">
    <property type="entry name" value="PRK11259.1"/>
    <property type="match status" value="1"/>
</dbReference>
<dbReference type="SUPFAM" id="SSF54373">
    <property type="entry name" value="FAD-linked reductases, C-terminal domain"/>
    <property type="match status" value="1"/>
</dbReference>
<proteinExistence type="predicted"/>
<dbReference type="PANTHER" id="PTHR10961">
    <property type="entry name" value="PEROXISOMAL SARCOSINE OXIDASE"/>
    <property type="match status" value="1"/>
</dbReference>
<organism evidence="6 7">
    <name type="scientific">Virgibacillus massiliensis</name>
    <dbReference type="NCBI Taxonomy" id="1462526"/>
    <lineage>
        <taxon>Bacteria</taxon>
        <taxon>Bacillati</taxon>
        <taxon>Bacillota</taxon>
        <taxon>Bacilli</taxon>
        <taxon>Bacillales</taxon>
        <taxon>Bacillaceae</taxon>
        <taxon>Virgibacillus</taxon>
    </lineage>
</organism>
<name>A0A024QGR2_9BACI</name>
<keyword evidence="2" id="KW-0285">Flavoprotein</keyword>
<evidence type="ECO:0000313" key="6">
    <source>
        <dbReference type="EMBL" id="CDQ41141.1"/>
    </source>
</evidence>
<reference evidence="7" key="2">
    <citation type="submission" date="2014-05" db="EMBL/GenBank/DDBJ databases">
        <title>Draft genome sequence of Virgibacillus massiliensis Vm-5.</title>
        <authorList>
            <person name="Khelaifia S."/>
            <person name="Croce O."/>
            <person name="Lagier J.C."/>
            <person name="Raoult D."/>
        </authorList>
    </citation>
    <scope>NUCLEOTIDE SEQUENCE [LARGE SCALE GENOMIC DNA]</scope>
    <source>
        <strain evidence="7">Vm-5</strain>
    </source>
</reference>
<comment type="cofactor">
    <cofactor evidence="1">
        <name>FAD</name>
        <dbReference type="ChEBI" id="CHEBI:57692"/>
    </cofactor>
</comment>
<dbReference type="GO" id="GO:0050660">
    <property type="term" value="F:flavin adenine dinucleotide binding"/>
    <property type="evidence" value="ECO:0007669"/>
    <property type="project" value="InterPro"/>
</dbReference>
<evidence type="ECO:0000256" key="4">
    <source>
        <dbReference type="ARBA" id="ARBA00023002"/>
    </source>
</evidence>
<reference evidence="6 7" key="1">
    <citation type="submission" date="2014-03" db="EMBL/GenBank/DDBJ databases">
        <authorList>
            <person name="Urmite Genomes U."/>
        </authorList>
    </citation>
    <scope>NUCLEOTIDE SEQUENCE [LARGE SCALE GENOMIC DNA]</scope>
    <source>
        <strain evidence="6 7">Vm-5</strain>
    </source>
</reference>
<dbReference type="Gene3D" id="3.50.50.60">
    <property type="entry name" value="FAD/NAD(P)-binding domain"/>
    <property type="match status" value="1"/>
</dbReference>
<dbReference type="RefSeq" id="WP_038245832.1">
    <property type="nucleotide sequence ID" value="NZ_BNER01000007.1"/>
</dbReference>
<keyword evidence="3" id="KW-0274">FAD</keyword>
<gene>
    <name evidence="6" type="primary">soxA_2</name>
    <name evidence="6" type="ORF">BN990_03496</name>
</gene>
<dbReference type="SUPFAM" id="SSF51905">
    <property type="entry name" value="FAD/NAD(P)-binding domain"/>
    <property type="match status" value="1"/>
</dbReference>
<dbReference type="PANTHER" id="PTHR10961:SF7">
    <property type="entry name" value="FAD DEPENDENT OXIDOREDUCTASE DOMAIN-CONTAINING PROTEIN"/>
    <property type="match status" value="1"/>
</dbReference>
<feature type="domain" description="FAD dependent oxidoreductase" evidence="5">
    <location>
        <begin position="5"/>
        <end position="356"/>
    </location>
</feature>
<dbReference type="STRING" id="1462526.BN990_03496"/>
<accession>A0A024QGR2</accession>
<dbReference type="EMBL" id="CCDP010000002">
    <property type="protein sequence ID" value="CDQ41141.1"/>
    <property type="molecule type" value="Genomic_DNA"/>
</dbReference>
<protein>
    <submittedName>
        <fullName evidence="6">Monomeric sarcosine oxidase</fullName>
    </submittedName>
</protein>
<sequence length="380" mass="42908">MDAEIGVIGLGTMGSMTMWQLAKARVNAIGFEQFGIGHDRSAAGGETRMFRTAYKEGKQYVPLLKDAYMLWRELESETGNELLQLTKGLIIGDPNSGTFKNVRRSIQAYNLEHKLLTNKEAEHRFYQHKLFENDQIMIDGAAGYLRSQYAIVSAVSRAIELGATIYSHTEVDTITSDEDGVTIYAEGERYRVQKVIITAGPWATNFIGEFTSFLEVRRLVNAWFLPKDMESFREGDFPVFIRENVNNSYYGFPLIDGNMVKLGLRATAAHRLTDAASYIRDVTSEEIHHFKHLVNRDLPGLHSDPSRMEAFMELYTKDHHPIIGKLPHDHRVIVLTGFSGHGFKMATVMGRIAAELALHGETHYDISLFAPKRFVNLGVM</sequence>
<dbReference type="OrthoDB" id="9794226at2"/>
<dbReference type="InterPro" id="IPR006076">
    <property type="entry name" value="FAD-dep_OxRdtase"/>
</dbReference>
<comment type="caution">
    <text evidence="6">The sequence shown here is derived from an EMBL/GenBank/DDBJ whole genome shotgun (WGS) entry which is preliminary data.</text>
</comment>
<dbReference type="AlphaFoldDB" id="A0A024QGR2"/>
<dbReference type="InterPro" id="IPR045170">
    <property type="entry name" value="MTOX"/>
</dbReference>
<dbReference type="InterPro" id="IPR036188">
    <property type="entry name" value="FAD/NAD-bd_sf"/>
</dbReference>
<dbReference type="Pfam" id="PF01266">
    <property type="entry name" value="DAO"/>
    <property type="match status" value="1"/>
</dbReference>
<evidence type="ECO:0000256" key="1">
    <source>
        <dbReference type="ARBA" id="ARBA00001974"/>
    </source>
</evidence>
<evidence type="ECO:0000259" key="5">
    <source>
        <dbReference type="Pfam" id="PF01266"/>
    </source>
</evidence>
<dbReference type="Gene3D" id="3.30.9.10">
    <property type="entry name" value="D-Amino Acid Oxidase, subunit A, domain 2"/>
    <property type="match status" value="1"/>
</dbReference>
<dbReference type="GO" id="GO:0008115">
    <property type="term" value="F:sarcosine oxidase activity"/>
    <property type="evidence" value="ECO:0007669"/>
    <property type="project" value="TreeGrafter"/>
</dbReference>
<dbReference type="eggNOG" id="COG0665">
    <property type="taxonomic scope" value="Bacteria"/>
</dbReference>
<evidence type="ECO:0000256" key="3">
    <source>
        <dbReference type="ARBA" id="ARBA00022827"/>
    </source>
</evidence>
<evidence type="ECO:0000313" key="7">
    <source>
        <dbReference type="Proteomes" id="UP000028875"/>
    </source>
</evidence>
<evidence type="ECO:0000256" key="2">
    <source>
        <dbReference type="ARBA" id="ARBA00022630"/>
    </source>
</evidence>